<feature type="region of interest" description="Disordered" evidence="1">
    <location>
        <begin position="536"/>
        <end position="565"/>
    </location>
</feature>
<feature type="transmembrane region" description="Helical" evidence="2">
    <location>
        <begin position="224"/>
        <end position="243"/>
    </location>
</feature>
<gene>
    <name evidence="3" type="ORF">DP115_29780</name>
</gene>
<accession>A0ABX1MDM0</accession>
<feature type="transmembrane region" description="Helical" evidence="2">
    <location>
        <begin position="483"/>
        <end position="502"/>
    </location>
</feature>
<dbReference type="Proteomes" id="UP000762253">
    <property type="component" value="Unassembled WGS sequence"/>
</dbReference>
<protein>
    <recommendedName>
        <fullName evidence="5">Bacterial cell division membrane protein</fullName>
    </recommendedName>
</protein>
<evidence type="ECO:0000256" key="2">
    <source>
        <dbReference type="SAM" id="Phobius"/>
    </source>
</evidence>
<feature type="transmembrane region" description="Helical" evidence="2">
    <location>
        <begin position="92"/>
        <end position="110"/>
    </location>
</feature>
<feature type="transmembrane region" description="Helical" evidence="2">
    <location>
        <begin position="188"/>
        <end position="212"/>
    </location>
</feature>
<dbReference type="EMBL" id="QMEC01000177">
    <property type="protein sequence ID" value="NMF66710.1"/>
    <property type="molecule type" value="Genomic_DNA"/>
</dbReference>
<organism evidence="3 4">
    <name type="scientific">Brasilonema octagenarum UFV-OR1</name>
    <dbReference type="NCBI Taxonomy" id="417115"/>
    <lineage>
        <taxon>Bacteria</taxon>
        <taxon>Bacillati</taxon>
        <taxon>Cyanobacteriota</taxon>
        <taxon>Cyanophyceae</taxon>
        <taxon>Nostocales</taxon>
        <taxon>Scytonemataceae</taxon>
        <taxon>Brasilonema</taxon>
        <taxon>Octagenarum group</taxon>
    </lineage>
</organism>
<comment type="caution">
    <text evidence="3">The sequence shown here is derived from an EMBL/GenBank/DDBJ whole genome shotgun (WGS) entry which is preliminary data.</text>
</comment>
<keyword evidence="2" id="KW-0472">Membrane</keyword>
<evidence type="ECO:0008006" key="5">
    <source>
        <dbReference type="Google" id="ProtNLM"/>
    </source>
</evidence>
<evidence type="ECO:0000313" key="4">
    <source>
        <dbReference type="Proteomes" id="UP000762253"/>
    </source>
</evidence>
<feature type="transmembrane region" description="Helical" evidence="2">
    <location>
        <begin position="340"/>
        <end position="357"/>
    </location>
</feature>
<feature type="compositionally biased region" description="Basic residues" evidence="1">
    <location>
        <begin position="7"/>
        <end position="17"/>
    </location>
</feature>
<feature type="region of interest" description="Disordered" evidence="1">
    <location>
        <begin position="1"/>
        <end position="22"/>
    </location>
</feature>
<reference evidence="3 4" key="1">
    <citation type="submission" date="2018-06" db="EMBL/GenBank/DDBJ databases">
        <title>Comparative genomics of Brasilonema spp. strains.</title>
        <authorList>
            <person name="Alvarenga D.O."/>
            <person name="Fiore M.F."/>
            <person name="Varani A.M."/>
        </authorList>
    </citation>
    <scope>NUCLEOTIDE SEQUENCE [LARGE SCALE GENOMIC DNA]</scope>
    <source>
        <strain evidence="3 4">UFV-OR1</strain>
    </source>
</reference>
<feature type="compositionally biased region" description="Basic residues" evidence="1">
    <location>
        <begin position="539"/>
        <end position="550"/>
    </location>
</feature>
<feature type="transmembrane region" description="Helical" evidence="2">
    <location>
        <begin position="448"/>
        <end position="471"/>
    </location>
</feature>
<keyword evidence="2" id="KW-0812">Transmembrane</keyword>
<dbReference type="InterPro" id="IPR049753">
    <property type="entry name" value="EPS_HpsL-like"/>
</dbReference>
<feature type="transmembrane region" description="Helical" evidence="2">
    <location>
        <begin position="44"/>
        <end position="64"/>
    </location>
</feature>
<feature type="transmembrane region" description="Helical" evidence="2">
    <location>
        <begin position="317"/>
        <end position="334"/>
    </location>
</feature>
<evidence type="ECO:0000256" key="1">
    <source>
        <dbReference type="SAM" id="MobiDB-lite"/>
    </source>
</evidence>
<keyword evidence="4" id="KW-1185">Reference proteome</keyword>
<evidence type="ECO:0000313" key="3">
    <source>
        <dbReference type="EMBL" id="NMF66710.1"/>
    </source>
</evidence>
<feature type="transmembrane region" description="Helical" evidence="2">
    <location>
        <begin position="364"/>
        <end position="381"/>
    </location>
</feature>
<name>A0ABX1MDM0_9CYAN</name>
<feature type="transmembrane region" description="Helical" evidence="2">
    <location>
        <begin position="293"/>
        <end position="310"/>
    </location>
</feature>
<sequence length="565" mass="63147">MLTAKLKSNKYKKAKKQKGQETPTLSLKERLAQKRKAAQQRKEFTNFLTTAAFGGIFFGILMAFVGGIKAAVPGLLGIVTIALSYKYPRQALFAFLIYVPFAGTITYYLGNSPILQLAKDSFYIPALIGLWQMCRKQRLPLIVPQAIKTPLFILLGICLLTLVFVNGAQQLNPSLTQLLNDTTTEIPIGVGILGLKVLLGYVPLIGCAYYLIRNQRDFLFLSRLQIVLILACCAMGLIQYVLLSKGICQGTRFLEGAAQFKASIEARCYFGGSLIYSPDQGIIRLPGTFVAPWQWGWFLISSIFFAFASGFSDPSRIWRVLSLSSMAAVMINAIVSGQRIALALVPLCFVVLLLLTGQIRNLKRFMPIGVGLAMILGFAIIKNPEIFQQRTASLNERWEASPPLEFITQQFANVWRNLEPLGHGLGRATNSARVLGSTRLIETYYPKIIYEIGPLGLLGFLALVTTLTIVCFQTYRSIRNPNLRSYAAALWVFILFISYNTYYYPLDVDPIAVYYWFFAGVLLKLPEIDKQERLQQAQVKKKQGKKNRGKGVRERGIEEAGENSF</sequence>
<keyword evidence="2" id="KW-1133">Transmembrane helix</keyword>
<proteinExistence type="predicted"/>
<feature type="transmembrane region" description="Helical" evidence="2">
    <location>
        <begin position="146"/>
        <end position="168"/>
    </location>
</feature>
<dbReference type="RefSeq" id="WP_169268271.1">
    <property type="nucleotide sequence ID" value="NZ_QMEC01000177.1"/>
</dbReference>
<dbReference type="NCBIfam" id="NF038300">
    <property type="entry name" value="EPS_HpsL"/>
    <property type="match status" value="1"/>
</dbReference>